<reference evidence="1 2" key="1">
    <citation type="submission" date="2006-02" db="EMBL/GenBank/DDBJ databases">
        <authorList>
            <person name="Moran M.A."/>
            <person name="Kjelleberg S."/>
            <person name="Egan S."/>
            <person name="Saunders N."/>
            <person name="Thomas T."/>
            <person name="Ferriera S."/>
            <person name="Johnson J."/>
            <person name="Kravitz S."/>
            <person name="Halpern A."/>
            <person name="Remington K."/>
            <person name="Beeson K."/>
            <person name="Tran B."/>
            <person name="Rogers Y.-H."/>
            <person name="Friedman R."/>
            <person name="Venter J.C."/>
        </authorList>
    </citation>
    <scope>NUCLEOTIDE SEQUENCE [LARGE SCALE GENOMIC DNA]</scope>
    <source>
        <strain evidence="1 2">D2</strain>
    </source>
</reference>
<comment type="caution">
    <text evidence="1">The sequence shown here is derived from an EMBL/GenBank/DDBJ whole genome shotgun (WGS) entry which is preliminary data.</text>
</comment>
<protein>
    <submittedName>
        <fullName evidence="1">Uncharacterized protein</fullName>
    </submittedName>
</protein>
<dbReference type="STRING" id="87626.PTD2_12274"/>
<dbReference type="AlphaFoldDB" id="A4C6I9"/>
<keyword evidence="2" id="KW-1185">Reference proteome</keyword>
<dbReference type="RefSeq" id="WP_009837467.1">
    <property type="nucleotide sequence ID" value="NZ_AAOH01000002.1"/>
</dbReference>
<evidence type="ECO:0000313" key="1">
    <source>
        <dbReference type="EMBL" id="EAR29593.1"/>
    </source>
</evidence>
<accession>A4C6I9</accession>
<dbReference type="OrthoDB" id="9954704at2"/>
<organism evidence="1 2">
    <name type="scientific">Pseudoalteromonas tunicata D2</name>
    <dbReference type="NCBI Taxonomy" id="87626"/>
    <lineage>
        <taxon>Bacteria</taxon>
        <taxon>Pseudomonadati</taxon>
        <taxon>Pseudomonadota</taxon>
        <taxon>Gammaproteobacteria</taxon>
        <taxon>Alteromonadales</taxon>
        <taxon>Pseudoalteromonadaceae</taxon>
        <taxon>Pseudoalteromonas</taxon>
    </lineage>
</organism>
<dbReference type="EMBL" id="AAOH01000002">
    <property type="protein sequence ID" value="EAR29593.1"/>
    <property type="molecule type" value="Genomic_DNA"/>
</dbReference>
<dbReference type="eggNOG" id="ENOG502ZUF5">
    <property type="taxonomic scope" value="Bacteria"/>
</dbReference>
<dbReference type="Proteomes" id="UP000006201">
    <property type="component" value="Unassembled WGS sequence"/>
</dbReference>
<dbReference type="PROSITE" id="PS51257">
    <property type="entry name" value="PROKAR_LIPOPROTEIN"/>
    <property type="match status" value="1"/>
</dbReference>
<gene>
    <name evidence="1" type="ORF">PTD2_12274</name>
</gene>
<sequence length="321" mass="36412">MIKKQNACLLFFCSGFFLQSCQSPQQTSLQSGVAYNYSLQQWQSMAQSAAIIYRNAGLTLTAELKFKDDQWGKKYYFDKISLTAPLDEYRVDLLNPDLTNKFICSWRCERIDEPRYDKLIGYYTHFAFFYQALKPELLSFYSNLIETEDNLINLEFSNDQLIIKLHKLQENSTSFATFSDFEEFVANQLFKPSGYFEASTQSTVLTNNNSASNVITSSEVVEVSTLNSALTPTAQTPVTVKVNDLICTYQENYFGKVLEIDADGSKALIGVKGQAKREQEGAILDLTAGYLIDQGGHFEYVEMDEMKVFSIVDIAHCDVIK</sequence>
<proteinExistence type="predicted"/>
<evidence type="ECO:0000313" key="2">
    <source>
        <dbReference type="Proteomes" id="UP000006201"/>
    </source>
</evidence>
<name>A4C6I9_9GAMM</name>
<dbReference type="HOGENOM" id="CLU_865642_0_0_6"/>